<evidence type="ECO:0000313" key="3">
    <source>
        <dbReference type="EMBL" id="CAH1218622.1"/>
    </source>
</evidence>
<name>A0ABM9CPG6_9BACL</name>
<evidence type="ECO:0000256" key="1">
    <source>
        <dbReference type="SAM" id="MobiDB-lite"/>
    </source>
</evidence>
<evidence type="ECO:0000256" key="2">
    <source>
        <dbReference type="SAM" id="Phobius"/>
    </source>
</evidence>
<keyword evidence="2" id="KW-0812">Transmembrane</keyword>
<accession>A0ABM9CPG6</accession>
<dbReference type="Proteomes" id="UP000838686">
    <property type="component" value="Unassembled WGS sequence"/>
</dbReference>
<comment type="caution">
    <text evidence="3">The sequence shown here is derived from an EMBL/GenBank/DDBJ whole genome shotgun (WGS) entry which is preliminary data.</text>
</comment>
<gene>
    <name evidence="3" type="ORF">PAECIP111893_04457</name>
</gene>
<feature type="transmembrane region" description="Helical" evidence="2">
    <location>
        <begin position="58"/>
        <end position="80"/>
    </location>
</feature>
<organism evidence="3 4">
    <name type="scientific">Paenibacillus plantiphilus</name>
    <dbReference type="NCBI Taxonomy" id="2905650"/>
    <lineage>
        <taxon>Bacteria</taxon>
        <taxon>Bacillati</taxon>
        <taxon>Bacillota</taxon>
        <taxon>Bacilli</taxon>
        <taxon>Bacillales</taxon>
        <taxon>Paenibacillaceae</taxon>
        <taxon>Paenibacillus</taxon>
    </lineage>
</organism>
<keyword evidence="2" id="KW-0472">Membrane</keyword>
<keyword evidence="4" id="KW-1185">Reference proteome</keyword>
<dbReference type="EMBL" id="CAKMMF010000031">
    <property type="protein sequence ID" value="CAH1218622.1"/>
    <property type="molecule type" value="Genomic_DNA"/>
</dbReference>
<evidence type="ECO:0008006" key="5">
    <source>
        <dbReference type="Google" id="ProtNLM"/>
    </source>
</evidence>
<keyword evidence="2" id="KW-1133">Transmembrane helix</keyword>
<reference evidence="3" key="1">
    <citation type="submission" date="2022-01" db="EMBL/GenBank/DDBJ databases">
        <authorList>
            <person name="Criscuolo A."/>
        </authorList>
    </citation>
    <scope>NUCLEOTIDE SEQUENCE</scope>
    <source>
        <strain evidence="3">CIP111893</strain>
    </source>
</reference>
<feature type="region of interest" description="Disordered" evidence="1">
    <location>
        <begin position="1"/>
        <end position="22"/>
    </location>
</feature>
<evidence type="ECO:0000313" key="4">
    <source>
        <dbReference type="Proteomes" id="UP000838686"/>
    </source>
</evidence>
<sequence>MTHTNGEKKPLHKTQPEPILSSHKDSVIHENLLPIQRIEGGGPPKRVDFSTLPKPIRYFGYFLVAAAVIMAVMVAVVSLFR</sequence>
<protein>
    <recommendedName>
        <fullName evidence="5">Amino acid transporter</fullName>
    </recommendedName>
</protein>
<proteinExistence type="predicted"/>